<dbReference type="EMBL" id="OCTN01000001">
    <property type="protein sequence ID" value="SOH92935.1"/>
    <property type="molecule type" value="Genomic_DNA"/>
</dbReference>
<evidence type="ECO:0000313" key="3">
    <source>
        <dbReference type="EMBL" id="SOH92935.1"/>
    </source>
</evidence>
<dbReference type="InterPro" id="IPR036282">
    <property type="entry name" value="Glutathione-S-Trfase_C_sf"/>
</dbReference>
<dbReference type="PANTHER" id="PTHR44051:SF21">
    <property type="entry name" value="GLUTATHIONE S-TRANSFERASE FAMILY PROTEIN"/>
    <property type="match status" value="1"/>
</dbReference>
<dbReference type="RefSeq" id="WP_097928483.1">
    <property type="nucleotide sequence ID" value="NZ_OCTN01000001.1"/>
</dbReference>
<dbReference type="SFLD" id="SFLDS00019">
    <property type="entry name" value="Glutathione_Transferase_(cytos"/>
    <property type="match status" value="1"/>
</dbReference>
<reference evidence="4" key="1">
    <citation type="submission" date="2017-09" db="EMBL/GenBank/DDBJ databases">
        <authorList>
            <person name="Varghese N."/>
            <person name="Submissions S."/>
        </authorList>
    </citation>
    <scope>NUCLEOTIDE SEQUENCE [LARGE SCALE GENOMIC DNA]</scope>
    <source>
        <strain evidence="4">C7</strain>
    </source>
</reference>
<dbReference type="Gene3D" id="1.20.1050.10">
    <property type="match status" value="1"/>
</dbReference>
<evidence type="ECO:0000259" key="2">
    <source>
        <dbReference type="PROSITE" id="PS50405"/>
    </source>
</evidence>
<dbReference type="InterPro" id="IPR004045">
    <property type="entry name" value="Glutathione_S-Trfase_N"/>
</dbReference>
<feature type="domain" description="GST N-terminal" evidence="1">
    <location>
        <begin position="1"/>
        <end position="77"/>
    </location>
</feature>
<dbReference type="Proteomes" id="UP000220034">
    <property type="component" value="Unassembled WGS sequence"/>
</dbReference>
<dbReference type="SUPFAM" id="SSF47616">
    <property type="entry name" value="GST C-terminal domain-like"/>
    <property type="match status" value="1"/>
</dbReference>
<dbReference type="PROSITE" id="PS50405">
    <property type="entry name" value="GST_CTER"/>
    <property type="match status" value="1"/>
</dbReference>
<evidence type="ECO:0000259" key="1">
    <source>
        <dbReference type="PROSITE" id="PS50404"/>
    </source>
</evidence>
<sequence>MTQLTLIGHPTTRAMRVMWMLEELELDYDVQGSKPHGPDILRVSPSGKVPALIVDDVVLTDSVAICQFLADREGKLTAPAGTIARGQQDAHLQFACDEIDGSLWTATKHSFALPEKLRVAAVKETARAEFSLAMKRLEARLGDGPYLAGDDFTVPDLIIAHCLSWARAAKFEIESETVQAYGKRCRARAGFRRAVERAATL</sequence>
<dbReference type="OrthoDB" id="9810080at2"/>
<keyword evidence="4" id="KW-1185">Reference proteome</keyword>
<dbReference type="CDD" id="cd03046">
    <property type="entry name" value="GST_N_GTT1_like"/>
    <property type="match status" value="1"/>
</dbReference>
<dbReference type="Pfam" id="PF13409">
    <property type="entry name" value="GST_N_2"/>
    <property type="match status" value="1"/>
</dbReference>
<evidence type="ECO:0000313" key="4">
    <source>
        <dbReference type="Proteomes" id="UP000220034"/>
    </source>
</evidence>
<dbReference type="InterPro" id="IPR010987">
    <property type="entry name" value="Glutathione-S-Trfase_C-like"/>
</dbReference>
<dbReference type="AlphaFoldDB" id="A0A2C9CP18"/>
<dbReference type="Gene3D" id="3.40.30.10">
    <property type="entry name" value="Glutaredoxin"/>
    <property type="match status" value="1"/>
</dbReference>
<dbReference type="InterPro" id="IPR040079">
    <property type="entry name" value="Glutathione_S-Trfase"/>
</dbReference>
<feature type="domain" description="GST C-terminal" evidence="2">
    <location>
        <begin position="81"/>
        <end position="201"/>
    </location>
</feature>
<dbReference type="PANTHER" id="PTHR44051">
    <property type="entry name" value="GLUTATHIONE S-TRANSFERASE-RELATED"/>
    <property type="match status" value="1"/>
</dbReference>
<protein>
    <submittedName>
        <fullName evidence="3">Glutathione S-transferase</fullName>
    </submittedName>
</protein>
<organism evidence="3 4">
    <name type="scientific">Pontivivens marinum</name>
    <dbReference type="NCBI Taxonomy" id="1690039"/>
    <lineage>
        <taxon>Bacteria</taxon>
        <taxon>Pseudomonadati</taxon>
        <taxon>Pseudomonadota</taxon>
        <taxon>Alphaproteobacteria</taxon>
        <taxon>Rhodobacterales</taxon>
        <taxon>Paracoccaceae</taxon>
        <taxon>Pontivivens</taxon>
    </lineage>
</organism>
<dbReference type="SUPFAM" id="SSF52833">
    <property type="entry name" value="Thioredoxin-like"/>
    <property type="match status" value="1"/>
</dbReference>
<dbReference type="SFLD" id="SFLDG00358">
    <property type="entry name" value="Main_(cytGST)"/>
    <property type="match status" value="1"/>
</dbReference>
<gene>
    <name evidence="3" type="ORF">SAMN06273572_101786</name>
</gene>
<dbReference type="Pfam" id="PF13410">
    <property type="entry name" value="GST_C_2"/>
    <property type="match status" value="1"/>
</dbReference>
<accession>A0A2C9CP18</accession>
<dbReference type="GO" id="GO:0016740">
    <property type="term" value="F:transferase activity"/>
    <property type="evidence" value="ECO:0007669"/>
    <property type="project" value="UniProtKB-KW"/>
</dbReference>
<dbReference type="SFLD" id="SFLDG01150">
    <property type="entry name" value="Main.1:_Beta-like"/>
    <property type="match status" value="1"/>
</dbReference>
<keyword evidence="3" id="KW-0808">Transferase</keyword>
<dbReference type="InterPro" id="IPR036249">
    <property type="entry name" value="Thioredoxin-like_sf"/>
</dbReference>
<dbReference type="PROSITE" id="PS50404">
    <property type="entry name" value="GST_NTER"/>
    <property type="match status" value="1"/>
</dbReference>
<name>A0A2C9CP18_9RHOB</name>
<proteinExistence type="predicted"/>